<dbReference type="OrthoDB" id="408954at2759"/>
<accession>A0A166FE38</accession>
<evidence type="ECO:0000256" key="5">
    <source>
        <dbReference type="SAM" id="Phobius"/>
    </source>
</evidence>
<dbReference type="GO" id="GO:0016491">
    <property type="term" value="F:oxidoreductase activity"/>
    <property type="evidence" value="ECO:0007669"/>
    <property type="project" value="InterPro"/>
</dbReference>
<sequence length="238" mass="27513">MLSLDAHNPPLLLEFTITHLIQLTFFYLPSLIYISLPYYFPSTLSHRLQPKYPSRSEIIHCLKIVLRNQLIASTFHAFLTFVHHKFNLPPDYRFGPLPSVKEVVRDISLCILLREILFYYSHRVLHTPTLYQKIHKQHHKFTAPIALSSQYAHPLEHIIANILPLSIPPVLLNVHVVTWWVFLAGELVETTSVHSGFDFLGWAKMHDRHHELFRGNYGTVGLMDWIHGTGIGSKEKVG</sequence>
<evidence type="ECO:0000256" key="2">
    <source>
        <dbReference type="ARBA" id="ARBA00022692"/>
    </source>
</evidence>
<evidence type="ECO:0000256" key="1">
    <source>
        <dbReference type="ARBA" id="ARBA00004370"/>
    </source>
</evidence>
<feature type="domain" description="Fatty acid hydroxylase" evidence="6">
    <location>
        <begin position="109"/>
        <end position="229"/>
    </location>
</feature>
<proteinExistence type="predicted"/>
<dbReference type="GO" id="GO:0008610">
    <property type="term" value="P:lipid biosynthetic process"/>
    <property type="evidence" value="ECO:0007669"/>
    <property type="project" value="InterPro"/>
</dbReference>
<evidence type="ECO:0000256" key="3">
    <source>
        <dbReference type="ARBA" id="ARBA00022989"/>
    </source>
</evidence>
<keyword evidence="4 5" id="KW-0472">Membrane</keyword>
<dbReference type="AlphaFoldDB" id="A0A166FE38"/>
<dbReference type="GO" id="GO:0016020">
    <property type="term" value="C:membrane"/>
    <property type="evidence" value="ECO:0007669"/>
    <property type="project" value="UniProtKB-SubCell"/>
</dbReference>
<organism evidence="7 8">
    <name type="scientific">Sistotremastrum suecicum HHB10207 ss-3</name>
    <dbReference type="NCBI Taxonomy" id="1314776"/>
    <lineage>
        <taxon>Eukaryota</taxon>
        <taxon>Fungi</taxon>
        <taxon>Dikarya</taxon>
        <taxon>Basidiomycota</taxon>
        <taxon>Agaricomycotina</taxon>
        <taxon>Agaricomycetes</taxon>
        <taxon>Sistotremastrales</taxon>
        <taxon>Sistotremastraceae</taxon>
        <taxon>Sistotremastrum</taxon>
    </lineage>
</organism>
<comment type="subcellular location">
    <subcellularLocation>
        <location evidence="1">Membrane</location>
    </subcellularLocation>
</comment>
<evidence type="ECO:0000256" key="4">
    <source>
        <dbReference type="ARBA" id="ARBA00023136"/>
    </source>
</evidence>
<dbReference type="STRING" id="1314776.A0A166FE38"/>
<evidence type="ECO:0000259" key="6">
    <source>
        <dbReference type="Pfam" id="PF04116"/>
    </source>
</evidence>
<dbReference type="InterPro" id="IPR050307">
    <property type="entry name" value="Sterol_Desaturase_Related"/>
</dbReference>
<dbReference type="Pfam" id="PF04116">
    <property type="entry name" value="FA_hydroxylase"/>
    <property type="match status" value="1"/>
</dbReference>
<dbReference type="InterPro" id="IPR006694">
    <property type="entry name" value="Fatty_acid_hydroxylase"/>
</dbReference>
<dbReference type="GO" id="GO:0005506">
    <property type="term" value="F:iron ion binding"/>
    <property type="evidence" value="ECO:0007669"/>
    <property type="project" value="InterPro"/>
</dbReference>
<evidence type="ECO:0000313" key="8">
    <source>
        <dbReference type="Proteomes" id="UP000076798"/>
    </source>
</evidence>
<feature type="transmembrane region" description="Helical" evidence="5">
    <location>
        <begin position="20"/>
        <end position="40"/>
    </location>
</feature>
<keyword evidence="3 5" id="KW-1133">Transmembrane helix</keyword>
<keyword evidence="8" id="KW-1185">Reference proteome</keyword>
<reference evidence="7 8" key="1">
    <citation type="journal article" date="2016" name="Mol. Biol. Evol.">
        <title>Comparative Genomics of Early-Diverging Mushroom-Forming Fungi Provides Insights into the Origins of Lignocellulose Decay Capabilities.</title>
        <authorList>
            <person name="Nagy L.G."/>
            <person name="Riley R."/>
            <person name="Tritt A."/>
            <person name="Adam C."/>
            <person name="Daum C."/>
            <person name="Floudas D."/>
            <person name="Sun H."/>
            <person name="Yadav J.S."/>
            <person name="Pangilinan J."/>
            <person name="Larsson K.H."/>
            <person name="Matsuura K."/>
            <person name="Barry K."/>
            <person name="Labutti K."/>
            <person name="Kuo R."/>
            <person name="Ohm R.A."/>
            <person name="Bhattacharya S.S."/>
            <person name="Shirouzu T."/>
            <person name="Yoshinaga Y."/>
            <person name="Martin F.M."/>
            <person name="Grigoriev I.V."/>
            <person name="Hibbett D.S."/>
        </authorList>
    </citation>
    <scope>NUCLEOTIDE SEQUENCE [LARGE SCALE GENOMIC DNA]</scope>
    <source>
        <strain evidence="7 8">HHB10207 ss-3</strain>
    </source>
</reference>
<name>A0A166FE38_9AGAM</name>
<protein>
    <submittedName>
        <fullName evidence="7">Sterol desaturase</fullName>
    </submittedName>
</protein>
<dbReference type="PANTHER" id="PTHR11863">
    <property type="entry name" value="STEROL DESATURASE"/>
    <property type="match status" value="1"/>
</dbReference>
<evidence type="ECO:0000313" key="7">
    <source>
        <dbReference type="EMBL" id="KZT40564.1"/>
    </source>
</evidence>
<dbReference type="Proteomes" id="UP000076798">
    <property type="component" value="Unassembled WGS sequence"/>
</dbReference>
<keyword evidence="2 5" id="KW-0812">Transmembrane</keyword>
<gene>
    <name evidence="7" type="ORF">SISSUDRAFT_1070175</name>
</gene>
<dbReference type="EMBL" id="KV428031">
    <property type="protein sequence ID" value="KZT40564.1"/>
    <property type="molecule type" value="Genomic_DNA"/>
</dbReference>